<evidence type="ECO:0000313" key="1">
    <source>
        <dbReference type="EMBL" id="GBL90656.1"/>
    </source>
</evidence>
<dbReference type="Proteomes" id="UP000499080">
    <property type="component" value="Unassembled WGS sequence"/>
</dbReference>
<dbReference type="EMBL" id="BGPR01000073">
    <property type="protein sequence ID" value="GBL90656.1"/>
    <property type="molecule type" value="Genomic_DNA"/>
</dbReference>
<organism evidence="1 2">
    <name type="scientific">Araneus ventricosus</name>
    <name type="common">Orbweaver spider</name>
    <name type="synonym">Epeira ventricosa</name>
    <dbReference type="NCBI Taxonomy" id="182803"/>
    <lineage>
        <taxon>Eukaryota</taxon>
        <taxon>Metazoa</taxon>
        <taxon>Ecdysozoa</taxon>
        <taxon>Arthropoda</taxon>
        <taxon>Chelicerata</taxon>
        <taxon>Arachnida</taxon>
        <taxon>Araneae</taxon>
        <taxon>Araneomorphae</taxon>
        <taxon>Entelegynae</taxon>
        <taxon>Araneoidea</taxon>
        <taxon>Araneidae</taxon>
        <taxon>Araneus</taxon>
    </lineage>
</organism>
<name>A0A4Y2BH92_ARAVE</name>
<evidence type="ECO:0000313" key="2">
    <source>
        <dbReference type="Proteomes" id="UP000499080"/>
    </source>
</evidence>
<reference evidence="1 2" key="1">
    <citation type="journal article" date="2019" name="Sci. Rep.">
        <title>Orb-weaving spider Araneus ventricosus genome elucidates the spidroin gene catalogue.</title>
        <authorList>
            <person name="Kono N."/>
            <person name="Nakamura H."/>
            <person name="Ohtoshi R."/>
            <person name="Moran D.A.P."/>
            <person name="Shinohara A."/>
            <person name="Yoshida Y."/>
            <person name="Fujiwara M."/>
            <person name="Mori M."/>
            <person name="Tomita M."/>
            <person name="Arakawa K."/>
        </authorList>
    </citation>
    <scope>NUCLEOTIDE SEQUENCE [LARGE SCALE GENOMIC DNA]</scope>
</reference>
<sequence>MLLRTSHHDCKTSSQTAILVCSNLALQICKLATNLTRQECKLETSLQHVNASFEVTTRQICHRLITSNALKTIAKTEYEHNFGLELATYRFLNLTLSPLSQLDSERRR</sequence>
<comment type="caution">
    <text evidence="1">The sequence shown here is derived from an EMBL/GenBank/DDBJ whole genome shotgun (WGS) entry which is preliminary data.</text>
</comment>
<gene>
    <name evidence="1" type="ORF">AVEN_219324_1</name>
</gene>
<keyword evidence="2" id="KW-1185">Reference proteome</keyword>
<protein>
    <submittedName>
        <fullName evidence="1">Uncharacterized protein</fullName>
    </submittedName>
</protein>
<proteinExistence type="predicted"/>
<dbReference type="AlphaFoldDB" id="A0A4Y2BH92"/>
<accession>A0A4Y2BH92</accession>